<evidence type="ECO:0000313" key="2">
    <source>
        <dbReference type="Proteomes" id="UP000054653"/>
    </source>
</evidence>
<dbReference type="Proteomes" id="UP000054653">
    <property type="component" value="Unassembled WGS sequence"/>
</dbReference>
<keyword evidence="2" id="KW-1185">Reference proteome</keyword>
<sequence>MLIIQRVLLLNHLHLFNRVEGTDNGILRINR</sequence>
<protein>
    <submittedName>
        <fullName evidence="1">Uncharacterized protein</fullName>
    </submittedName>
</protein>
<organism evidence="1 2">
    <name type="scientific">Trichinella britovi</name>
    <name type="common">Parasitic roundworm</name>
    <dbReference type="NCBI Taxonomy" id="45882"/>
    <lineage>
        <taxon>Eukaryota</taxon>
        <taxon>Metazoa</taxon>
        <taxon>Ecdysozoa</taxon>
        <taxon>Nematoda</taxon>
        <taxon>Enoplea</taxon>
        <taxon>Dorylaimia</taxon>
        <taxon>Trichinellida</taxon>
        <taxon>Trichinellidae</taxon>
        <taxon>Trichinella</taxon>
    </lineage>
</organism>
<dbReference type="AlphaFoldDB" id="A0A0V0Z1G7"/>
<dbReference type="EMBL" id="JYDI01004568">
    <property type="protein sequence ID" value="KRY06216.1"/>
    <property type="molecule type" value="Genomic_DNA"/>
</dbReference>
<evidence type="ECO:0000313" key="1">
    <source>
        <dbReference type="EMBL" id="KRY06216.1"/>
    </source>
</evidence>
<gene>
    <name evidence="1" type="ORF">T03_1184</name>
</gene>
<accession>A0A0V0Z1G7</accession>
<reference evidence="1 2" key="1">
    <citation type="submission" date="2015-01" db="EMBL/GenBank/DDBJ databases">
        <title>Evolution of Trichinella species and genotypes.</title>
        <authorList>
            <person name="Korhonen P.K."/>
            <person name="Edoardo P."/>
            <person name="Giuseppe L.R."/>
            <person name="Gasser R.B."/>
        </authorList>
    </citation>
    <scope>NUCLEOTIDE SEQUENCE [LARGE SCALE GENOMIC DNA]</scope>
    <source>
        <strain evidence="1">ISS120</strain>
    </source>
</reference>
<comment type="caution">
    <text evidence="1">The sequence shown here is derived from an EMBL/GenBank/DDBJ whole genome shotgun (WGS) entry which is preliminary data.</text>
</comment>
<name>A0A0V0Z1G7_TRIBR</name>
<proteinExistence type="predicted"/>